<comment type="similarity">
    <text evidence="1">Belongs to the SecB family.</text>
</comment>
<dbReference type="InterPro" id="IPR003708">
    <property type="entry name" value="SecB"/>
</dbReference>
<dbReference type="GO" id="GO:0051082">
    <property type="term" value="F:unfolded protein binding"/>
    <property type="evidence" value="ECO:0007669"/>
    <property type="project" value="InterPro"/>
</dbReference>
<organism evidence="2 3">
    <name type="scientific">Cohnella fermenti</name>
    <dbReference type="NCBI Taxonomy" id="2565925"/>
    <lineage>
        <taxon>Bacteria</taxon>
        <taxon>Bacillati</taxon>
        <taxon>Bacillota</taxon>
        <taxon>Bacilli</taxon>
        <taxon>Bacillales</taxon>
        <taxon>Paenibacillaceae</taxon>
        <taxon>Cohnella</taxon>
    </lineage>
</organism>
<dbReference type="OrthoDB" id="2974479at2"/>
<protein>
    <recommendedName>
        <fullName evidence="4">Preprotein translocase subunit SecB</fullName>
    </recommendedName>
</protein>
<name>A0A4S4BZU9_9BACL</name>
<accession>A0A4S4BZU9</accession>
<comment type="caution">
    <text evidence="2">The sequence shown here is derived from an EMBL/GenBank/DDBJ whole genome shotgun (WGS) entry which is preliminary data.</text>
</comment>
<dbReference type="RefSeq" id="WP_136369654.1">
    <property type="nucleotide sequence ID" value="NZ_SSOB01000010.1"/>
</dbReference>
<keyword evidence="3" id="KW-1185">Reference proteome</keyword>
<evidence type="ECO:0000313" key="3">
    <source>
        <dbReference type="Proteomes" id="UP000310636"/>
    </source>
</evidence>
<dbReference type="InterPro" id="IPR035958">
    <property type="entry name" value="SecB-like_sf"/>
</dbReference>
<sequence>MSDLFKKFVFVKNHIQLLNVSLSELTCSREQGSHTHLTAQFEHRFGRLTDREKISIYLKVSIDFEELGMFRISCTHEGIVAASNELPEEDLEEYLEDQIVPLLLPYARECIASTLARMQVPPYTLPTMDVLQSLAASSEGEAG</sequence>
<dbReference type="Proteomes" id="UP000310636">
    <property type="component" value="Unassembled WGS sequence"/>
</dbReference>
<dbReference type="Pfam" id="PF02556">
    <property type="entry name" value="SecB"/>
    <property type="match status" value="1"/>
</dbReference>
<gene>
    <name evidence="2" type="ORF">E6C55_10050</name>
</gene>
<dbReference type="SUPFAM" id="SSF54611">
    <property type="entry name" value="SecB-like"/>
    <property type="match status" value="1"/>
</dbReference>
<evidence type="ECO:0008006" key="4">
    <source>
        <dbReference type="Google" id="ProtNLM"/>
    </source>
</evidence>
<reference evidence="2 3" key="1">
    <citation type="submission" date="2019-04" db="EMBL/GenBank/DDBJ databases">
        <title>Cohnella sp. nov. isolated from preserved vegetables.</title>
        <authorList>
            <person name="Lin S.-Y."/>
            <person name="Hung M.-H."/>
            <person name="Young C.-C."/>
        </authorList>
    </citation>
    <scope>NUCLEOTIDE SEQUENCE [LARGE SCALE GENOMIC DNA]</scope>
    <source>
        <strain evidence="2 3">CC-MHH1044</strain>
    </source>
</reference>
<dbReference type="EMBL" id="SSOB01000010">
    <property type="protein sequence ID" value="THF80815.1"/>
    <property type="molecule type" value="Genomic_DNA"/>
</dbReference>
<dbReference type="GO" id="GO:0051262">
    <property type="term" value="P:protein tetramerization"/>
    <property type="evidence" value="ECO:0007669"/>
    <property type="project" value="InterPro"/>
</dbReference>
<proteinExistence type="inferred from homology"/>
<dbReference type="AlphaFoldDB" id="A0A4S4BZU9"/>
<dbReference type="GO" id="GO:0015031">
    <property type="term" value="P:protein transport"/>
    <property type="evidence" value="ECO:0007669"/>
    <property type="project" value="InterPro"/>
</dbReference>
<dbReference type="Gene3D" id="3.10.420.10">
    <property type="entry name" value="SecB-like"/>
    <property type="match status" value="1"/>
</dbReference>
<evidence type="ECO:0000313" key="2">
    <source>
        <dbReference type="EMBL" id="THF80815.1"/>
    </source>
</evidence>
<evidence type="ECO:0000256" key="1">
    <source>
        <dbReference type="ARBA" id="ARBA00009990"/>
    </source>
</evidence>